<dbReference type="GO" id="GO:0008173">
    <property type="term" value="F:RNA methyltransferase activity"/>
    <property type="evidence" value="ECO:0007669"/>
    <property type="project" value="InterPro"/>
</dbReference>
<accession>G0TTC4</accession>
<sequence>MDGGGSNAQECEYPRVFTWELIQYCRLHHLPPRLFQDLVALLPSVPRYVRVRSGFPLQDGGPAGPISKVIDRICEGVAVDLGVSRSKVNVVSWLPIPYCVSVPRGASIVRSKLHRSGAISAMDAASMAAVVALRPRRGEIVWDVCCSPGMKLSFMADAVGTKGLAVGTDISVDRLFVARSVLKRHGIHNACILVADGKLFQAKAAAEAVGAEVGTLVKYGHNGLSAREERRLRQCRKRWHSGDLVRGSERADVAPVYITEAVRERLAGFYGEADGCCRFDRVLVDAECSHDGSLAHLFLNDDDKWPFSDGYESTTGQKGIDNAHRMHRLNLSLHDTITDGNEKGALTRLQQLQLELLVNGYTQLKPGGTLVYCTCSFTFEQNEFIVSEMLRAVNGTAESREKQGGEAVLCHPFEYEHEAGQTAELSEEVRLADAQAAQLRQELEKAGDPYGVVTVGAHGGETFMGVRFWPHALKTSFQFVSKIWKKPLETSTG</sequence>
<dbReference type="AlphaFoldDB" id="G0TTC4"/>
<evidence type="ECO:0000313" key="7">
    <source>
        <dbReference type="EMBL" id="CCC47205.1"/>
    </source>
</evidence>
<evidence type="ECO:0000256" key="5">
    <source>
        <dbReference type="PROSITE-ProRule" id="PRU01023"/>
    </source>
</evidence>
<evidence type="ECO:0000256" key="2">
    <source>
        <dbReference type="ARBA" id="ARBA00022679"/>
    </source>
</evidence>
<keyword evidence="3 5" id="KW-0949">S-adenosyl-L-methionine</keyword>
<dbReference type="InterPro" id="IPR029063">
    <property type="entry name" value="SAM-dependent_MTases_sf"/>
</dbReference>
<dbReference type="InterPro" id="IPR049560">
    <property type="entry name" value="MeTrfase_RsmB-F_NOP2_cat"/>
</dbReference>
<evidence type="ECO:0000256" key="4">
    <source>
        <dbReference type="ARBA" id="ARBA00022884"/>
    </source>
</evidence>
<proteinExistence type="inferred from homology"/>
<dbReference type="Gene3D" id="3.40.50.150">
    <property type="entry name" value="Vaccinia Virus protein VP39"/>
    <property type="match status" value="1"/>
</dbReference>
<dbReference type="PANTHER" id="PTHR22807:SF16">
    <property type="entry name" value="SAM-DEPENDENT MTASE RSMB_NOP-TYPE DOMAIN-CONTAINING PROTEIN"/>
    <property type="match status" value="1"/>
</dbReference>
<feature type="active site" description="Nucleophile" evidence="5">
    <location>
        <position position="375"/>
    </location>
</feature>
<name>G0TTC4_TRYVY</name>
<evidence type="ECO:0000256" key="3">
    <source>
        <dbReference type="ARBA" id="ARBA00022691"/>
    </source>
</evidence>
<dbReference type="PROSITE" id="PS51686">
    <property type="entry name" value="SAM_MT_RSMB_NOP"/>
    <property type="match status" value="1"/>
</dbReference>
<dbReference type="GO" id="GO:0001510">
    <property type="term" value="P:RNA methylation"/>
    <property type="evidence" value="ECO:0007669"/>
    <property type="project" value="InterPro"/>
</dbReference>
<dbReference type="OMA" id="PVAWLPC"/>
<evidence type="ECO:0000259" key="6">
    <source>
        <dbReference type="PROSITE" id="PS51686"/>
    </source>
</evidence>
<dbReference type="PRINTS" id="PR02008">
    <property type="entry name" value="RCMTFAMILY"/>
</dbReference>
<dbReference type="Pfam" id="PF01189">
    <property type="entry name" value="Methyltr_RsmB-F"/>
    <property type="match status" value="2"/>
</dbReference>
<keyword evidence="2 5" id="KW-0808">Transferase</keyword>
<dbReference type="SUPFAM" id="SSF53335">
    <property type="entry name" value="S-adenosyl-L-methionine-dependent methyltransferases"/>
    <property type="match status" value="1"/>
</dbReference>
<dbReference type="InterPro" id="IPR023267">
    <property type="entry name" value="RCMT"/>
</dbReference>
<protein>
    <recommendedName>
        <fullName evidence="6">SAM-dependent MTase RsmB/NOP-type domain-containing protein</fullName>
    </recommendedName>
</protein>
<feature type="binding site" evidence="5">
    <location>
        <position position="169"/>
    </location>
    <ligand>
        <name>S-adenosyl-L-methionine</name>
        <dbReference type="ChEBI" id="CHEBI:59789"/>
    </ligand>
</feature>
<comment type="similarity">
    <text evidence="5">Belongs to the class I-like SAM-binding methyltransferase superfamily. RsmB/NOP family.</text>
</comment>
<feature type="domain" description="SAM-dependent MTase RsmB/NOP-type" evidence="6">
    <location>
        <begin position="55"/>
        <end position="428"/>
    </location>
</feature>
<comment type="caution">
    <text evidence="5">Lacks conserved residue(s) required for the propagation of feature annotation.</text>
</comment>
<dbReference type="EMBL" id="HE573019">
    <property type="protein sequence ID" value="CCC47205.1"/>
    <property type="molecule type" value="Genomic_DNA"/>
</dbReference>
<feature type="binding site" evidence="5">
    <location>
        <position position="285"/>
    </location>
    <ligand>
        <name>S-adenosyl-L-methionine</name>
        <dbReference type="ChEBI" id="CHEBI:59789"/>
    </ligand>
</feature>
<feature type="binding site" evidence="5">
    <location>
        <position position="196"/>
    </location>
    <ligand>
        <name>S-adenosyl-L-methionine</name>
        <dbReference type="ChEBI" id="CHEBI:59789"/>
    </ligand>
</feature>
<organism evidence="7">
    <name type="scientific">Trypanosoma vivax (strain Y486)</name>
    <dbReference type="NCBI Taxonomy" id="1055687"/>
    <lineage>
        <taxon>Eukaryota</taxon>
        <taxon>Discoba</taxon>
        <taxon>Euglenozoa</taxon>
        <taxon>Kinetoplastea</taxon>
        <taxon>Metakinetoplastina</taxon>
        <taxon>Trypanosomatida</taxon>
        <taxon>Trypanosomatidae</taxon>
        <taxon>Trypanosoma</taxon>
        <taxon>Duttonella</taxon>
    </lineage>
</organism>
<keyword evidence="1 5" id="KW-0489">Methyltransferase</keyword>
<reference evidence="7" key="1">
    <citation type="journal article" date="2012" name="Proc. Natl. Acad. Sci. U.S.A.">
        <title>Antigenic diversity is generated by distinct evolutionary mechanisms in African trypanosome species.</title>
        <authorList>
            <person name="Jackson A.P."/>
            <person name="Berry A."/>
            <person name="Aslett M."/>
            <person name="Allison H.C."/>
            <person name="Burton P."/>
            <person name="Vavrova-Anderson J."/>
            <person name="Brown R."/>
            <person name="Browne H."/>
            <person name="Corton N."/>
            <person name="Hauser H."/>
            <person name="Gamble J."/>
            <person name="Gilderthorp R."/>
            <person name="Marcello L."/>
            <person name="McQuillan J."/>
            <person name="Otto T.D."/>
            <person name="Quail M.A."/>
            <person name="Sanders M.J."/>
            <person name="van Tonder A."/>
            <person name="Ginger M.L."/>
            <person name="Field M.C."/>
            <person name="Barry J.D."/>
            <person name="Hertz-Fowler C."/>
            <person name="Berriman M."/>
        </authorList>
    </citation>
    <scope>NUCLEOTIDE SEQUENCE</scope>
    <source>
        <strain evidence="7">Y486</strain>
    </source>
</reference>
<dbReference type="GO" id="GO:0003723">
    <property type="term" value="F:RNA binding"/>
    <property type="evidence" value="ECO:0007669"/>
    <property type="project" value="UniProtKB-UniRule"/>
</dbReference>
<gene>
    <name evidence="7" type="ORF">TVY486_0303810</name>
</gene>
<dbReference type="InterPro" id="IPR001678">
    <property type="entry name" value="MeTrfase_RsmB-F_NOP2_dom"/>
</dbReference>
<keyword evidence="4 5" id="KW-0694">RNA-binding</keyword>
<dbReference type="VEuPathDB" id="TriTrypDB:TvY486_0303810"/>
<evidence type="ECO:0000256" key="1">
    <source>
        <dbReference type="ARBA" id="ARBA00022603"/>
    </source>
</evidence>
<dbReference type="PANTHER" id="PTHR22807">
    <property type="entry name" value="NOP2 YEAST -RELATED NOL1/NOP2/FMU SUN DOMAIN-CONTAINING"/>
    <property type="match status" value="1"/>
</dbReference>